<accession>A0A151P7H5</accession>
<dbReference type="STRING" id="8496.A0A151P7H5"/>
<keyword evidence="4 6" id="KW-0472">Membrane</keyword>
<dbReference type="GO" id="GO:1902936">
    <property type="term" value="F:phosphatidylinositol bisphosphate binding"/>
    <property type="evidence" value="ECO:0007669"/>
    <property type="project" value="TreeGrafter"/>
</dbReference>
<dbReference type="EMBL" id="AKHW03000635">
    <property type="protein sequence ID" value="KYO45026.1"/>
    <property type="molecule type" value="Genomic_DNA"/>
</dbReference>
<name>A0A151P7H5_ALLMI</name>
<keyword evidence="3 6" id="KW-1133">Transmembrane helix</keyword>
<dbReference type="Pfam" id="PF15099">
    <property type="entry name" value="PIRT"/>
    <property type="match status" value="1"/>
</dbReference>
<dbReference type="GO" id="GO:0005886">
    <property type="term" value="C:plasma membrane"/>
    <property type="evidence" value="ECO:0007669"/>
    <property type="project" value="TreeGrafter"/>
</dbReference>
<dbReference type="PANTHER" id="PTHR16100">
    <property type="entry name" value="PHOSPHOINOSITIDE-INTERACTING PROTEIN FAMILY MEMBER"/>
    <property type="match status" value="1"/>
</dbReference>
<dbReference type="Proteomes" id="UP000050525">
    <property type="component" value="Unassembled WGS sequence"/>
</dbReference>
<evidence type="ECO:0000256" key="2">
    <source>
        <dbReference type="ARBA" id="ARBA00022692"/>
    </source>
</evidence>
<proteinExistence type="predicted"/>
<gene>
    <name evidence="7" type="primary">PIRT</name>
    <name evidence="7" type="ORF">Y1Q_0007337</name>
</gene>
<organism evidence="7 8">
    <name type="scientific">Alligator mississippiensis</name>
    <name type="common">American alligator</name>
    <dbReference type="NCBI Taxonomy" id="8496"/>
    <lineage>
        <taxon>Eukaryota</taxon>
        <taxon>Metazoa</taxon>
        <taxon>Chordata</taxon>
        <taxon>Craniata</taxon>
        <taxon>Vertebrata</taxon>
        <taxon>Euteleostomi</taxon>
        <taxon>Archelosauria</taxon>
        <taxon>Archosauria</taxon>
        <taxon>Crocodylia</taxon>
        <taxon>Alligatoridae</taxon>
        <taxon>Alligatorinae</taxon>
        <taxon>Alligator</taxon>
    </lineage>
</organism>
<dbReference type="InterPro" id="IPR028068">
    <property type="entry name" value="PIRT"/>
</dbReference>
<reference evidence="7 8" key="1">
    <citation type="journal article" date="2012" name="Genome Biol.">
        <title>Sequencing three crocodilian genomes to illuminate the evolution of archosaurs and amniotes.</title>
        <authorList>
            <person name="St John J.A."/>
            <person name="Braun E.L."/>
            <person name="Isberg S.R."/>
            <person name="Miles L.G."/>
            <person name="Chong A.Y."/>
            <person name="Gongora J."/>
            <person name="Dalzell P."/>
            <person name="Moran C."/>
            <person name="Bed'hom B."/>
            <person name="Abzhanov A."/>
            <person name="Burgess S.C."/>
            <person name="Cooksey A.M."/>
            <person name="Castoe T.A."/>
            <person name="Crawford N.G."/>
            <person name="Densmore L.D."/>
            <person name="Drew J.C."/>
            <person name="Edwards S.V."/>
            <person name="Faircloth B.C."/>
            <person name="Fujita M.K."/>
            <person name="Greenwold M.J."/>
            <person name="Hoffmann F.G."/>
            <person name="Howard J.M."/>
            <person name="Iguchi T."/>
            <person name="Janes D.E."/>
            <person name="Khan S.Y."/>
            <person name="Kohno S."/>
            <person name="de Koning A.J."/>
            <person name="Lance S.L."/>
            <person name="McCarthy F.M."/>
            <person name="McCormack J.E."/>
            <person name="Merchant M.E."/>
            <person name="Peterson D.G."/>
            <person name="Pollock D.D."/>
            <person name="Pourmand N."/>
            <person name="Raney B.J."/>
            <person name="Roessler K.A."/>
            <person name="Sanford J.R."/>
            <person name="Sawyer R.H."/>
            <person name="Schmidt C.J."/>
            <person name="Triplett E.W."/>
            <person name="Tuberville T.D."/>
            <person name="Venegas-Anaya M."/>
            <person name="Howard J.T."/>
            <person name="Jarvis E.D."/>
            <person name="Guillette L.J.Jr."/>
            <person name="Glenn T.C."/>
            <person name="Green R.E."/>
            <person name="Ray D.A."/>
        </authorList>
    </citation>
    <scope>NUCLEOTIDE SEQUENCE [LARGE SCALE GENOMIC DNA]</scope>
    <source>
        <strain evidence="7">KSC_2009_1</strain>
    </source>
</reference>
<evidence type="ECO:0000256" key="3">
    <source>
        <dbReference type="ARBA" id="ARBA00022989"/>
    </source>
</evidence>
<keyword evidence="8" id="KW-1185">Reference proteome</keyword>
<feature type="region of interest" description="Disordered" evidence="5">
    <location>
        <begin position="19"/>
        <end position="42"/>
    </location>
</feature>
<protein>
    <submittedName>
        <fullName evidence="7">Phosphoinositide-interacting protein</fullName>
    </submittedName>
</protein>
<evidence type="ECO:0000256" key="4">
    <source>
        <dbReference type="ARBA" id="ARBA00023136"/>
    </source>
</evidence>
<feature type="transmembrane region" description="Helical" evidence="6">
    <location>
        <begin position="76"/>
        <end position="98"/>
    </location>
</feature>
<dbReference type="GO" id="GO:0044325">
    <property type="term" value="F:transmembrane transporter binding"/>
    <property type="evidence" value="ECO:0007669"/>
    <property type="project" value="TreeGrafter"/>
</dbReference>
<evidence type="ECO:0000256" key="5">
    <source>
        <dbReference type="SAM" id="MobiDB-lite"/>
    </source>
</evidence>
<keyword evidence="2 6" id="KW-0812">Transmembrane</keyword>
<dbReference type="PANTHER" id="PTHR16100:SF4">
    <property type="entry name" value="PHOSPHOINOSITIDE-INTERACTING PROTEIN"/>
    <property type="match status" value="1"/>
</dbReference>
<comment type="caution">
    <text evidence="7">The sequence shown here is derived from an EMBL/GenBank/DDBJ whole genome shotgun (WGS) entry which is preliminary data.</text>
</comment>
<comment type="subcellular location">
    <subcellularLocation>
        <location evidence="1">Membrane</location>
        <topology evidence="1">Multi-pass membrane protein</topology>
    </subcellularLocation>
</comment>
<dbReference type="AlphaFoldDB" id="A0A151P7H5"/>
<dbReference type="eggNOG" id="ENOG502S54V">
    <property type="taxonomic scope" value="Eukaryota"/>
</dbReference>
<sequence length="154" mass="17476">MEGTNPELLTIVFYPDLTEPDTMETHPTSMEETEKSLQSQTIHTSHTTSILCISSRSESVWINASRNKWDVYHKPIIVMSVGAAIFLFGMVITSLSCIGNENQSIYKMCGPAFLSLGLMLLVCGLVWIPIIRKKQRQRQKSRFLQSLKSFFSTR</sequence>
<evidence type="ECO:0000256" key="1">
    <source>
        <dbReference type="ARBA" id="ARBA00004141"/>
    </source>
</evidence>
<evidence type="ECO:0000313" key="8">
    <source>
        <dbReference type="Proteomes" id="UP000050525"/>
    </source>
</evidence>
<evidence type="ECO:0000313" key="7">
    <source>
        <dbReference type="EMBL" id="KYO45026.1"/>
    </source>
</evidence>
<feature type="transmembrane region" description="Helical" evidence="6">
    <location>
        <begin position="110"/>
        <end position="131"/>
    </location>
</feature>
<evidence type="ECO:0000256" key="6">
    <source>
        <dbReference type="SAM" id="Phobius"/>
    </source>
</evidence>